<keyword evidence="9" id="KW-0333">Golgi apparatus</keyword>
<dbReference type="OrthoDB" id="2011769at2759"/>
<dbReference type="SMART" id="SM00178">
    <property type="entry name" value="SAR"/>
    <property type="match status" value="1"/>
</dbReference>
<evidence type="ECO:0008006" key="15">
    <source>
        <dbReference type="Google" id="ProtNLM"/>
    </source>
</evidence>
<comment type="subcellular location">
    <subcellularLocation>
        <location evidence="1">Endoplasmic reticulum</location>
    </subcellularLocation>
    <subcellularLocation>
        <location evidence="2">Golgi apparatus</location>
    </subcellularLocation>
</comment>
<dbReference type="GO" id="GO:0005525">
    <property type="term" value="F:GTP binding"/>
    <property type="evidence" value="ECO:0007669"/>
    <property type="project" value="UniProtKB-KW"/>
</dbReference>
<evidence type="ECO:0000256" key="7">
    <source>
        <dbReference type="ARBA" id="ARBA00022892"/>
    </source>
</evidence>
<dbReference type="PROSITE" id="PS51422">
    <property type="entry name" value="SAR1"/>
    <property type="match status" value="1"/>
</dbReference>
<dbReference type="GeneID" id="25916291"/>
<feature type="binding site" evidence="11">
    <location>
        <position position="119"/>
    </location>
    <ligand>
        <name>GTP</name>
        <dbReference type="ChEBI" id="CHEBI:37565"/>
    </ligand>
</feature>
<feature type="binding site" evidence="11">
    <location>
        <position position="77"/>
    </location>
    <ligand>
        <name>GTP</name>
        <dbReference type="ChEBI" id="CHEBI:37565"/>
    </ligand>
</feature>
<evidence type="ECO:0000256" key="10">
    <source>
        <dbReference type="ARBA" id="ARBA00023134"/>
    </source>
</evidence>
<keyword evidence="4" id="KW-0813">Transport</keyword>
<evidence type="ECO:0000256" key="5">
    <source>
        <dbReference type="ARBA" id="ARBA00022741"/>
    </source>
</evidence>
<evidence type="ECO:0000256" key="4">
    <source>
        <dbReference type="ARBA" id="ARBA00022448"/>
    </source>
</evidence>
<dbReference type="AlphaFoldDB" id="A0A0L0F4Q8"/>
<feature type="binding site" evidence="11">
    <location>
        <position position="74"/>
    </location>
    <ligand>
        <name>GTP</name>
        <dbReference type="ChEBI" id="CHEBI:37565"/>
    </ligand>
</feature>
<keyword evidence="10 12" id="KW-0342">GTP-binding</keyword>
<evidence type="ECO:0000313" key="14">
    <source>
        <dbReference type="Proteomes" id="UP000054560"/>
    </source>
</evidence>
<dbReference type="Proteomes" id="UP000054560">
    <property type="component" value="Unassembled WGS sequence"/>
</dbReference>
<proteinExistence type="inferred from homology"/>
<comment type="similarity">
    <text evidence="3">Belongs to the small GTPase superfamily. SAR1 family.</text>
</comment>
<evidence type="ECO:0000313" key="13">
    <source>
        <dbReference type="EMBL" id="KNC71672.1"/>
    </source>
</evidence>
<dbReference type="InterPro" id="IPR006687">
    <property type="entry name" value="Small_GTPase_SAR1"/>
</dbReference>
<keyword evidence="6" id="KW-0256">Endoplasmic reticulum</keyword>
<evidence type="ECO:0000256" key="6">
    <source>
        <dbReference type="ARBA" id="ARBA00022824"/>
    </source>
</evidence>
<dbReference type="InterPro" id="IPR027417">
    <property type="entry name" value="P-loop_NTPase"/>
</dbReference>
<dbReference type="Gene3D" id="3.40.50.300">
    <property type="entry name" value="P-loop containing nucleotide triphosphate hydrolases"/>
    <property type="match status" value="1"/>
</dbReference>
<evidence type="ECO:0000256" key="11">
    <source>
        <dbReference type="PIRSR" id="PIRSR606687-2"/>
    </source>
</evidence>
<keyword evidence="5 11" id="KW-0547">Nucleotide-binding</keyword>
<dbReference type="Pfam" id="PF00025">
    <property type="entry name" value="Arf"/>
    <property type="match status" value="1"/>
</dbReference>
<name>A0A0L0F4Q8_9EUKA</name>
<reference evidence="13 14" key="1">
    <citation type="submission" date="2011-02" db="EMBL/GenBank/DDBJ databases">
        <title>The Genome Sequence of Sphaeroforma arctica JP610.</title>
        <authorList>
            <consortium name="The Broad Institute Genome Sequencing Platform"/>
            <person name="Russ C."/>
            <person name="Cuomo C."/>
            <person name="Young S.K."/>
            <person name="Zeng Q."/>
            <person name="Gargeya S."/>
            <person name="Alvarado L."/>
            <person name="Berlin A."/>
            <person name="Chapman S.B."/>
            <person name="Chen Z."/>
            <person name="Freedman E."/>
            <person name="Gellesch M."/>
            <person name="Goldberg J."/>
            <person name="Griggs A."/>
            <person name="Gujja S."/>
            <person name="Heilman E."/>
            <person name="Heiman D."/>
            <person name="Howarth C."/>
            <person name="Mehta T."/>
            <person name="Neiman D."/>
            <person name="Pearson M."/>
            <person name="Roberts A."/>
            <person name="Saif S."/>
            <person name="Shea T."/>
            <person name="Shenoy N."/>
            <person name="Sisk P."/>
            <person name="Stolte C."/>
            <person name="Sykes S."/>
            <person name="White J."/>
            <person name="Yandava C."/>
            <person name="Burger G."/>
            <person name="Gray M.W."/>
            <person name="Holland P.W.H."/>
            <person name="King N."/>
            <person name="Lang F.B.F."/>
            <person name="Roger A.J."/>
            <person name="Ruiz-Trillo I."/>
            <person name="Haas B."/>
            <person name="Nusbaum C."/>
            <person name="Birren B."/>
        </authorList>
    </citation>
    <scope>NUCLEOTIDE SEQUENCE [LARGE SCALE GENOMIC DNA]</scope>
    <source>
        <strain evidence="13 14">JP610</strain>
    </source>
</reference>
<evidence type="ECO:0000256" key="12">
    <source>
        <dbReference type="PIRSR" id="PIRSR606689-1"/>
    </source>
</evidence>
<dbReference type="GO" id="GO:0016192">
    <property type="term" value="P:vesicle-mediated transport"/>
    <property type="evidence" value="ECO:0007669"/>
    <property type="project" value="UniProtKB-KW"/>
</dbReference>
<evidence type="ECO:0000256" key="1">
    <source>
        <dbReference type="ARBA" id="ARBA00004240"/>
    </source>
</evidence>
<feature type="binding site" evidence="11">
    <location>
        <position position="118"/>
    </location>
    <ligand>
        <name>GTP</name>
        <dbReference type="ChEBI" id="CHEBI:37565"/>
    </ligand>
</feature>
<feature type="binding site" evidence="12">
    <location>
        <position position="18"/>
    </location>
    <ligand>
        <name>GTP</name>
        <dbReference type="ChEBI" id="CHEBI:37565"/>
    </ligand>
</feature>
<evidence type="ECO:0000256" key="9">
    <source>
        <dbReference type="ARBA" id="ARBA00023034"/>
    </source>
</evidence>
<evidence type="ECO:0000256" key="2">
    <source>
        <dbReference type="ARBA" id="ARBA00004555"/>
    </source>
</evidence>
<dbReference type="GO" id="GO:0006886">
    <property type="term" value="P:intracellular protein transport"/>
    <property type="evidence" value="ECO:0007669"/>
    <property type="project" value="InterPro"/>
</dbReference>
<dbReference type="PANTHER" id="PTHR45684">
    <property type="entry name" value="RE74312P"/>
    <property type="match status" value="1"/>
</dbReference>
<evidence type="ECO:0000256" key="3">
    <source>
        <dbReference type="ARBA" id="ARBA00007507"/>
    </source>
</evidence>
<gene>
    <name evidence="13" type="ORF">SARC_15787</name>
</gene>
<dbReference type="SUPFAM" id="SSF52540">
    <property type="entry name" value="P-loop containing nucleoside triphosphate hydrolases"/>
    <property type="match status" value="1"/>
</dbReference>
<feature type="binding site" evidence="11">
    <location>
        <position position="75"/>
    </location>
    <ligand>
        <name>GTP</name>
        <dbReference type="ChEBI" id="CHEBI:37565"/>
    </ligand>
</feature>
<sequence length="128" mass="14157">MEELAIGGIKFRTFDLGGHAQARRVWRDYYPSVDAIVYLVDAADRERLNESKAELDALLSSEELGSVPFLILGNKIDKQYATSEDDLRMALGLQGATTGKGKVTLNETRPIEIFMCSVVKKQGYGEGK</sequence>
<accession>A0A0L0F4Q8</accession>
<dbReference type="GO" id="GO:0005794">
    <property type="term" value="C:Golgi apparatus"/>
    <property type="evidence" value="ECO:0007669"/>
    <property type="project" value="UniProtKB-SubCell"/>
</dbReference>
<organism evidence="13 14">
    <name type="scientific">Sphaeroforma arctica JP610</name>
    <dbReference type="NCBI Taxonomy" id="667725"/>
    <lineage>
        <taxon>Eukaryota</taxon>
        <taxon>Ichthyosporea</taxon>
        <taxon>Ichthyophonida</taxon>
        <taxon>Sphaeroforma</taxon>
    </lineage>
</organism>
<dbReference type="GO" id="GO:0003924">
    <property type="term" value="F:GTPase activity"/>
    <property type="evidence" value="ECO:0007669"/>
    <property type="project" value="InterPro"/>
</dbReference>
<dbReference type="RefSeq" id="XP_014145574.1">
    <property type="nucleotide sequence ID" value="XM_014290099.1"/>
</dbReference>
<dbReference type="EMBL" id="KQ248332">
    <property type="protein sequence ID" value="KNC71672.1"/>
    <property type="molecule type" value="Genomic_DNA"/>
</dbReference>
<feature type="non-terminal residue" evidence="13">
    <location>
        <position position="1"/>
    </location>
</feature>
<dbReference type="PROSITE" id="PS51417">
    <property type="entry name" value="ARF"/>
    <property type="match status" value="1"/>
</dbReference>
<dbReference type="STRING" id="667725.A0A0L0F4Q8"/>
<keyword evidence="14" id="KW-1185">Reference proteome</keyword>
<evidence type="ECO:0000256" key="8">
    <source>
        <dbReference type="ARBA" id="ARBA00022927"/>
    </source>
</evidence>
<feature type="binding site" evidence="12">
    <location>
        <begin position="74"/>
        <end position="77"/>
    </location>
    <ligand>
        <name>GTP</name>
        <dbReference type="ChEBI" id="CHEBI:37565"/>
    </ligand>
</feature>
<protein>
    <recommendedName>
        <fullName evidence="15">Small COPII coat GTPase SAR1</fullName>
    </recommendedName>
</protein>
<keyword evidence="7" id="KW-0931">ER-Golgi transport</keyword>
<dbReference type="InterPro" id="IPR006689">
    <property type="entry name" value="Small_GTPase_ARF/SAR"/>
</dbReference>
<dbReference type="PRINTS" id="PR00328">
    <property type="entry name" value="SAR1GTPBP"/>
</dbReference>
<dbReference type="GO" id="GO:0005783">
    <property type="term" value="C:endoplasmic reticulum"/>
    <property type="evidence" value="ECO:0007669"/>
    <property type="project" value="UniProtKB-SubCell"/>
</dbReference>
<dbReference type="eggNOG" id="KOG0077">
    <property type="taxonomic scope" value="Eukaryota"/>
</dbReference>
<keyword evidence="8" id="KW-0653">Protein transport</keyword>